<comment type="caution">
    <text evidence="1">The sequence shown here is derived from an EMBL/GenBank/DDBJ whole genome shotgun (WGS) entry which is preliminary data.</text>
</comment>
<dbReference type="RefSeq" id="WP_149470829.1">
    <property type="nucleotide sequence ID" value="NZ_QOKW01000019.1"/>
</dbReference>
<protein>
    <submittedName>
        <fullName evidence="1">Uncharacterized protein</fullName>
    </submittedName>
</protein>
<name>A0A9W7KR43_9PROT</name>
<organism evidence="1 2">
    <name type="scientific">Roseomonas genomospecies 6</name>
    <dbReference type="NCBI Taxonomy" id="214106"/>
    <lineage>
        <taxon>Bacteria</taxon>
        <taxon>Pseudomonadati</taxon>
        <taxon>Pseudomonadota</taxon>
        <taxon>Alphaproteobacteria</taxon>
        <taxon>Acetobacterales</taxon>
        <taxon>Roseomonadaceae</taxon>
        <taxon>Roseomonas</taxon>
    </lineage>
</organism>
<reference evidence="1 2" key="1">
    <citation type="submission" date="2018-07" db="EMBL/GenBank/DDBJ databases">
        <title>Genome sequence of Azospirillum sp. ATCC 49961.</title>
        <authorList>
            <person name="Sant'Anna F.H."/>
            <person name="Baldani J.I."/>
            <person name="Zilli J.E."/>
            <person name="Reis V.M."/>
            <person name="Hartmann A."/>
            <person name="Cruz L."/>
            <person name="de Souza E.M."/>
            <person name="de Oliveira Pedrosa F."/>
            <person name="Passaglia L.M.P."/>
        </authorList>
    </citation>
    <scope>NUCLEOTIDE SEQUENCE [LARGE SCALE GENOMIC DNA]</scope>
    <source>
        <strain evidence="1 2">ATCC 49961</strain>
    </source>
</reference>
<gene>
    <name evidence="1" type="ORF">DS843_21180</name>
</gene>
<proteinExistence type="predicted"/>
<dbReference type="Proteomes" id="UP000480854">
    <property type="component" value="Unassembled WGS sequence"/>
</dbReference>
<dbReference type="AlphaFoldDB" id="A0A9W7KR43"/>
<evidence type="ECO:0000313" key="2">
    <source>
        <dbReference type="Proteomes" id="UP000480854"/>
    </source>
</evidence>
<dbReference type="EMBL" id="QOKW01000019">
    <property type="protein sequence ID" value="KAA0678098.1"/>
    <property type="molecule type" value="Genomic_DNA"/>
</dbReference>
<accession>A0A9W7KR43</accession>
<evidence type="ECO:0000313" key="1">
    <source>
        <dbReference type="EMBL" id="KAA0678098.1"/>
    </source>
</evidence>
<keyword evidence="2" id="KW-1185">Reference proteome</keyword>
<sequence>MSRPAVTLDLQVDLYEEGVVPVLRVAGIPGHAEAWFLIDNGTVRTLGPMRGLPARLPERPFAPGLPSLASILRDAVEVTR</sequence>
<dbReference type="OrthoDB" id="7307899at2"/>